<reference evidence="2" key="1">
    <citation type="submission" date="2016-11" db="EMBL/GenBank/DDBJ databases">
        <authorList>
            <person name="Varghese N."/>
            <person name="Submissions S."/>
        </authorList>
    </citation>
    <scope>NUCLEOTIDE SEQUENCE [LARGE SCALE GENOMIC DNA]</scope>
    <source>
        <strain evidence="2">DSM 16057</strain>
    </source>
</reference>
<dbReference type="Pfam" id="PF02597">
    <property type="entry name" value="ThiS"/>
    <property type="match status" value="1"/>
</dbReference>
<protein>
    <submittedName>
        <fullName evidence="1">ThiS family protein</fullName>
    </submittedName>
</protein>
<dbReference type="InterPro" id="IPR012675">
    <property type="entry name" value="Beta-grasp_dom_sf"/>
</dbReference>
<organism evidence="1 2">
    <name type="scientific">Desulfofundulus thermosubterraneus DSM 16057</name>
    <dbReference type="NCBI Taxonomy" id="1121432"/>
    <lineage>
        <taxon>Bacteria</taxon>
        <taxon>Bacillati</taxon>
        <taxon>Bacillota</taxon>
        <taxon>Clostridia</taxon>
        <taxon>Eubacteriales</taxon>
        <taxon>Peptococcaceae</taxon>
        <taxon>Desulfofundulus</taxon>
    </lineage>
</organism>
<name>A0A1M6E9R7_9FIRM</name>
<proteinExistence type="predicted"/>
<dbReference type="InterPro" id="IPR016155">
    <property type="entry name" value="Mopterin_synth/thiamin_S_b"/>
</dbReference>
<dbReference type="STRING" id="1121432.SAMN02745219_01160"/>
<dbReference type="InterPro" id="IPR003749">
    <property type="entry name" value="ThiS/MoaD-like"/>
</dbReference>
<keyword evidence="2" id="KW-1185">Reference proteome</keyword>
<accession>A0A1M6E9R7</accession>
<gene>
    <name evidence="1" type="ORF">SAMN02745219_01160</name>
</gene>
<evidence type="ECO:0000313" key="2">
    <source>
        <dbReference type="Proteomes" id="UP000184529"/>
    </source>
</evidence>
<dbReference type="EMBL" id="FQZM01000012">
    <property type="protein sequence ID" value="SHI82257.1"/>
    <property type="molecule type" value="Genomic_DNA"/>
</dbReference>
<sequence length="105" mass="11657">MSGLQLKGEVTAMARIELRAFGPLMKIFSQRGWSLPLHVEIAPGETPGVLLKRLEIPEEQVEVVFINGRVEKKSHPLQDGDRVAFIPPGIPSIHRVMLGFYGKKA</sequence>
<dbReference type="Proteomes" id="UP000184529">
    <property type="component" value="Unassembled WGS sequence"/>
</dbReference>
<evidence type="ECO:0000313" key="1">
    <source>
        <dbReference type="EMBL" id="SHI82257.1"/>
    </source>
</evidence>
<dbReference type="Gene3D" id="3.10.20.30">
    <property type="match status" value="1"/>
</dbReference>
<dbReference type="SUPFAM" id="SSF54285">
    <property type="entry name" value="MoaD/ThiS"/>
    <property type="match status" value="1"/>
</dbReference>
<dbReference type="AlphaFoldDB" id="A0A1M6E9R7"/>